<name>A0ABY6CSX6_9BACT</name>
<dbReference type="NCBIfam" id="TIGR02254">
    <property type="entry name" value="YjjG_YfnB"/>
    <property type="match status" value="1"/>
</dbReference>
<dbReference type="Proteomes" id="UP001065174">
    <property type="component" value="Chromosome"/>
</dbReference>
<dbReference type="InterPro" id="IPR036412">
    <property type="entry name" value="HAD-like_sf"/>
</dbReference>
<dbReference type="Pfam" id="PF13419">
    <property type="entry name" value="HAD_2"/>
    <property type="match status" value="1"/>
</dbReference>
<dbReference type="PANTHER" id="PTHR47478">
    <property type="match status" value="1"/>
</dbReference>
<dbReference type="RefSeq" id="WP_262311053.1">
    <property type="nucleotide sequence ID" value="NZ_CP106679.1"/>
</dbReference>
<dbReference type="Gene3D" id="1.10.150.240">
    <property type="entry name" value="Putative phosphatase, domain 2"/>
    <property type="match status" value="1"/>
</dbReference>
<evidence type="ECO:0000313" key="1">
    <source>
        <dbReference type="EMBL" id="UXP33624.1"/>
    </source>
</evidence>
<dbReference type="SFLD" id="SFLDG01129">
    <property type="entry name" value="C1.5:_HAD__Beta-PGM__Phosphata"/>
    <property type="match status" value="1"/>
</dbReference>
<dbReference type="InterPro" id="IPR041492">
    <property type="entry name" value="HAD_2"/>
</dbReference>
<organism evidence="1 2">
    <name type="scientific">Reichenbachiella agarivorans</name>
    <dbReference type="NCBI Taxonomy" id="2979464"/>
    <lineage>
        <taxon>Bacteria</taxon>
        <taxon>Pseudomonadati</taxon>
        <taxon>Bacteroidota</taxon>
        <taxon>Cytophagia</taxon>
        <taxon>Cytophagales</taxon>
        <taxon>Reichenbachiellaceae</taxon>
        <taxon>Reichenbachiella</taxon>
    </lineage>
</organism>
<dbReference type="SFLD" id="SFLDG01135">
    <property type="entry name" value="C1.5.6:_HAD__Beta-PGM__Phospha"/>
    <property type="match status" value="1"/>
</dbReference>
<dbReference type="NCBIfam" id="TIGR01509">
    <property type="entry name" value="HAD-SF-IA-v3"/>
    <property type="match status" value="1"/>
</dbReference>
<dbReference type="InterPro" id="IPR023198">
    <property type="entry name" value="PGP-like_dom2"/>
</dbReference>
<dbReference type="SUPFAM" id="SSF56784">
    <property type="entry name" value="HAD-like"/>
    <property type="match status" value="1"/>
</dbReference>
<proteinExistence type="predicted"/>
<dbReference type="PRINTS" id="PR00413">
    <property type="entry name" value="HADHALOGNASE"/>
</dbReference>
<dbReference type="InterPro" id="IPR006439">
    <property type="entry name" value="HAD-SF_hydro_IA"/>
</dbReference>
<dbReference type="PANTHER" id="PTHR47478:SF1">
    <property type="entry name" value="PYRIMIDINE 5'-NUCLEOTIDASE YJJG"/>
    <property type="match status" value="1"/>
</dbReference>
<dbReference type="InterPro" id="IPR023214">
    <property type="entry name" value="HAD_sf"/>
</dbReference>
<protein>
    <submittedName>
        <fullName evidence="1">YjjG family noncanonical pyrimidine nucleotidase</fullName>
    </submittedName>
</protein>
<evidence type="ECO:0000313" key="2">
    <source>
        <dbReference type="Proteomes" id="UP001065174"/>
    </source>
</evidence>
<dbReference type="InterPro" id="IPR011951">
    <property type="entry name" value="HAD-SF_hydro_IA_YjjG/PynA"/>
</dbReference>
<dbReference type="SFLD" id="SFLDS00003">
    <property type="entry name" value="Haloacid_Dehalogenase"/>
    <property type="match status" value="1"/>
</dbReference>
<keyword evidence="2" id="KW-1185">Reference proteome</keyword>
<dbReference type="InterPro" id="IPR052550">
    <property type="entry name" value="Pyrimidine_5'-ntase_YjjG"/>
</dbReference>
<accession>A0ABY6CSX6</accession>
<sequence>MSKPYKYIFFDLDHTLWDFDSNSSEVLRELYFTYDLGKYGIESADLFLERFVQTNNALWAKYNVGEIDKFYLRNQRFRLVFEDAGAIMTLVEEMFLKEFNKQFLHHSPRKSKLMDGAIEVLEALHGHYKMFIITNGFEEVQSIKMAHSKIDHYFDRIITSEKAGFKKPFAGIFNYAMKWTGANPEESIMIGDNLEADIKGARDYGMDQIYYNPAGIAHNESVTHEIKNLTEILAIMDHLAAVKNG</sequence>
<dbReference type="Gene3D" id="3.40.50.1000">
    <property type="entry name" value="HAD superfamily/HAD-like"/>
    <property type="match status" value="1"/>
</dbReference>
<gene>
    <name evidence="1" type="ORF">N6H18_06610</name>
</gene>
<reference evidence="1" key="1">
    <citation type="submission" date="2022-09" db="EMBL/GenBank/DDBJ databases">
        <title>Comparative genomics and taxonomic characterization of three novel marine species of genus Reichenbachiella exhibiting antioxidant and polysaccharide degradation activities.</title>
        <authorList>
            <person name="Muhammad N."/>
            <person name="Lee Y.-J."/>
            <person name="Ko J."/>
            <person name="Kim S.-G."/>
        </authorList>
    </citation>
    <scope>NUCLEOTIDE SEQUENCE</scope>
    <source>
        <strain evidence="1">BKB1-1</strain>
    </source>
</reference>
<dbReference type="NCBIfam" id="TIGR01549">
    <property type="entry name" value="HAD-SF-IA-v1"/>
    <property type="match status" value="1"/>
</dbReference>
<dbReference type="EMBL" id="CP106679">
    <property type="protein sequence ID" value="UXP33624.1"/>
    <property type="molecule type" value="Genomic_DNA"/>
</dbReference>